<reference evidence="6 7" key="1">
    <citation type="submission" date="2018-11" db="EMBL/GenBank/DDBJ databases">
        <title>Sequencing the genomes of 1000 actinobacteria strains.</title>
        <authorList>
            <person name="Klenk H.-P."/>
        </authorList>
    </citation>
    <scope>NUCLEOTIDE SEQUENCE [LARGE SCALE GENOMIC DNA]</scope>
    <source>
        <strain evidence="6 7">DSM 44254</strain>
    </source>
</reference>
<dbReference type="SUPFAM" id="SSF53474">
    <property type="entry name" value="alpha/beta-Hydrolases"/>
    <property type="match status" value="1"/>
</dbReference>
<dbReference type="Gene3D" id="3.40.50.1820">
    <property type="entry name" value="alpha/beta hydrolase"/>
    <property type="match status" value="1"/>
</dbReference>
<organism evidence="6 7">
    <name type="scientific">Actinocorallia herbida</name>
    <dbReference type="NCBI Taxonomy" id="58109"/>
    <lineage>
        <taxon>Bacteria</taxon>
        <taxon>Bacillati</taxon>
        <taxon>Actinomycetota</taxon>
        <taxon>Actinomycetes</taxon>
        <taxon>Streptosporangiales</taxon>
        <taxon>Thermomonosporaceae</taxon>
        <taxon>Actinocorallia</taxon>
    </lineage>
</organism>
<keyword evidence="2" id="KW-0436">Ligase</keyword>
<feature type="domain" description="AMP-dependent synthetase/ligase" evidence="5">
    <location>
        <begin position="452"/>
        <end position="788"/>
    </location>
</feature>
<protein>
    <submittedName>
        <fullName evidence="6">Putative long chain acyl-CoA synthase</fullName>
    </submittedName>
</protein>
<dbReference type="GO" id="GO:0044539">
    <property type="term" value="P:long-chain fatty acid import into cell"/>
    <property type="evidence" value="ECO:0007669"/>
    <property type="project" value="TreeGrafter"/>
</dbReference>
<dbReference type="GO" id="GO:0004467">
    <property type="term" value="F:long-chain fatty acid-CoA ligase activity"/>
    <property type="evidence" value="ECO:0007669"/>
    <property type="project" value="TreeGrafter"/>
</dbReference>
<dbReference type="Gene3D" id="3.40.50.12780">
    <property type="entry name" value="N-terminal domain of ligase-like"/>
    <property type="match status" value="1"/>
</dbReference>
<dbReference type="PANTHER" id="PTHR43107:SF15">
    <property type="entry name" value="FATTY ACID TRANSPORT PROTEIN 3, ISOFORM A"/>
    <property type="match status" value="1"/>
</dbReference>
<keyword evidence="3" id="KW-0547">Nucleotide-binding</keyword>
<dbReference type="RefSeq" id="WP_123667978.1">
    <property type="nucleotide sequence ID" value="NZ_RJKE01000001.1"/>
</dbReference>
<evidence type="ECO:0000256" key="1">
    <source>
        <dbReference type="ARBA" id="ARBA00006432"/>
    </source>
</evidence>
<evidence type="ECO:0000313" key="6">
    <source>
        <dbReference type="EMBL" id="ROO88782.1"/>
    </source>
</evidence>
<dbReference type="OrthoDB" id="4854336at2"/>
<dbReference type="GO" id="GO:0005524">
    <property type="term" value="F:ATP binding"/>
    <property type="evidence" value="ECO:0007669"/>
    <property type="project" value="UniProtKB-KW"/>
</dbReference>
<gene>
    <name evidence="6" type="ORF">EDD29_6461</name>
</gene>
<dbReference type="Proteomes" id="UP000272400">
    <property type="component" value="Unassembled WGS sequence"/>
</dbReference>
<dbReference type="GO" id="GO:0005886">
    <property type="term" value="C:plasma membrane"/>
    <property type="evidence" value="ECO:0007669"/>
    <property type="project" value="TreeGrafter"/>
</dbReference>
<keyword evidence="4" id="KW-0067">ATP-binding</keyword>
<dbReference type="InterPro" id="IPR000873">
    <property type="entry name" value="AMP-dep_synth/lig_dom"/>
</dbReference>
<name>A0A3N1D5G0_9ACTN</name>
<dbReference type="Pfam" id="PF00501">
    <property type="entry name" value="AMP-binding"/>
    <property type="match status" value="1"/>
</dbReference>
<dbReference type="InterPro" id="IPR029058">
    <property type="entry name" value="AB_hydrolase_fold"/>
</dbReference>
<dbReference type="InterPro" id="IPR042099">
    <property type="entry name" value="ANL_N_sf"/>
</dbReference>
<accession>A0A3N1D5G0</accession>
<evidence type="ECO:0000259" key="5">
    <source>
        <dbReference type="Pfam" id="PF00501"/>
    </source>
</evidence>
<dbReference type="SUPFAM" id="SSF56801">
    <property type="entry name" value="Acetyl-CoA synthetase-like"/>
    <property type="match status" value="1"/>
</dbReference>
<evidence type="ECO:0000256" key="4">
    <source>
        <dbReference type="ARBA" id="ARBA00022840"/>
    </source>
</evidence>
<dbReference type="GO" id="GO:0005324">
    <property type="term" value="F:long-chain fatty acid transmembrane transporter activity"/>
    <property type="evidence" value="ECO:0007669"/>
    <property type="project" value="TreeGrafter"/>
</dbReference>
<dbReference type="PANTHER" id="PTHR43107">
    <property type="entry name" value="LONG-CHAIN FATTY ACID TRANSPORT PROTEIN"/>
    <property type="match status" value="1"/>
</dbReference>
<dbReference type="EMBL" id="RJKE01000001">
    <property type="protein sequence ID" value="ROO88782.1"/>
    <property type="molecule type" value="Genomic_DNA"/>
</dbReference>
<sequence length="972" mass="104284">MAGVTSLFKAPAPKDLARFGTRLARGLTATAQNVLEVARFGGLRTDEQASPHEIAAEQRVYRLRRYFPEAMGDRPVVLLVPPLMLTAEIYDIAPTASAVGVLHDLGVDPWVVDFGHPEDEPGGLQRDISDHVLAISDAIDRIQEITGRDVHLGGYSQGGMFAYQTAAYRRSQGIESLITFGSPADLDAANPFGVPTWVPRQPFVDLLGSLPDLSIPGWVTRVGFQVLSPTKSVRNRLEFLLQLHDREILAPRERQRRFMQGEGWVAWPGPALAEFLRQFVAHNRMLRGGFVIGDRLSSLADITCPVLAFVGEVDEIAPTAMVRGIVRAAPRAEVYEAAQRTGHFGLVAGSHAAGTTWPIVASWVHWRSGEGMIPKEIGPVRDEEQGMRGKVGYGLELAVQVGTGAVRSAAGTLATAVHALVGLGEEAAELLPRLRRLERIEPDTRMSFGLLLDEQARKRPDEVLFLYEDRAHTRIAAERRIDAVVRGLLSLGVRQGEHVGVLMANRPSALALVAALSRLGAVAVMLRPGGDLALEMALGQVRRVVADPEHAGLVDGAEVFLLGGAERGLDDTEIAADLDKLETDLVEVPGWYRPNPGRAGDLAFILFGGDGKDTKATRVTNRRWALSAFGTASSAALSPADTVYSLAPISHPSTLLMSIGGAIAGGARIALASGYDPATFWDEARRYGVTVASYTWTLLHGLVEAPPHPGERHHSVRLFIGSGMPRGLWRRLETRLAPARVLEFYAATSGEAIMVNLTGKKQGAVGRPLPGSAPVRIARYDVERQELVSGSDGFVAECGPDETGLLLAAGDSSPDPLRGVFEPGDSWIATGDLFQRDADGDHWMVGRTAEVARTAAGPIPCGLIRDTIGDVPGVDLAVAYGIPTGRHDLLAAAVTLRAPVAAADFTAAFPQAGPDLIRIVDEIAANPYARLLTAGLRAEGVPEENGGIAYYRDVAGEYRPLTDAAREILRAR</sequence>
<evidence type="ECO:0000256" key="2">
    <source>
        <dbReference type="ARBA" id="ARBA00022598"/>
    </source>
</evidence>
<keyword evidence="7" id="KW-1185">Reference proteome</keyword>
<evidence type="ECO:0000256" key="3">
    <source>
        <dbReference type="ARBA" id="ARBA00022741"/>
    </source>
</evidence>
<proteinExistence type="inferred from homology"/>
<evidence type="ECO:0000313" key="7">
    <source>
        <dbReference type="Proteomes" id="UP000272400"/>
    </source>
</evidence>
<dbReference type="NCBIfam" id="NF005898">
    <property type="entry name" value="PRK07868.1"/>
    <property type="match status" value="1"/>
</dbReference>
<comment type="caution">
    <text evidence="6">The sequence shown here is derived from an EMBL/GenBank/DDBJ whole genome shotgun (WGS) entry which is preliminary data.</text>
</comment>
<comment type="similarity">
    <text evidence="1">Belongs to the ATP-dependent AMP-binding enzyme family.</text>
</comment>
<dbReference type="AlphaFoldDB" id="A0A3N1D5G0"/>